<evidence type="ECO:0000256" key="1">
    <source>
        <dbReference type="ARBA" id="ARBA00022691"/>
    </source>
</evidence>
<reference evidence="8" key="1">
    <citation type="submission" date="2009-10" db="EMBL/GenBank/DDBJ databases">
        <authorList>
            <person name="Weinstock G."/>
            <person name="Sodergren E."/>
            <person name="Clifton S."/>
            <person name="Fulton L."/>
            <person name="Fulton B."/>
            <person name="Courtney L."/>
            <person name="Fronick C."/>
            <person name="Harrison M."/>
            <person name="Strong C."/>
            <person name="Farmer C."/>
            <person name="Delahaunty K."/>
            <person name="Markovic C."/>
            <person name="Hall O."/>
            <person name="Minx P."/>
            <person name="Tomlinson C."/>
            <person name="Mitreva M."/>
            <person name="Nelson J."/>
            <person name="Hou S."/>
            <person name="Wollam A."/>
            <person name="Pepin K.H."/>
            <person name="Johnson M."/>
            <person name="Bhonagiri V."/>
            <person name="Nash W.E."/>
            <person name="Warren W."/>
            <person name="Chinwalla A."/>
            <person name="Mardis E.R."/>
            <person name="Wilson R.K."/>
        </authorList>
    </citation>
    <scope>NUCLEOTIDE SEQUENCE [LARGE SCALE GENOMIC DNA]</scope>
    <source>
        <strain evidence="8">ATCC 700122</strain>
    </source>
</reference>
<gene>
    <name evidence="8" type="primary">hydE</name>
    <name evidence="8" type="ORF">HMPREF0762_01662</name>
</gene>
<dbReference type="PANTHER" id="PTHR43726">
    <property type="entry name" value="3-METHYLORNITHINE SYNTHASE"/>
    <property type="match status" value="1"/>
</dbReference>
<evidence type="ECO:0000256" key="5">
    <source>
        <dbReference type="PIRSR" id="PIRSR004762-1"/>
    </source>
</evidence>
<dbReference type="Pfam" id="PF04055">
    <property type="entry name" value="Radical_SAM"/>
    <property type="match status" value="1"/>
</dbReference>
<dbReference type="InterPro" id="IPR034422">
    <property type="entry name" value="HydE/PylB-like"/>
</dbReference>
<dbReference type="eggNOG" id="COG0502">
    <property type="taxonomic scope" value="Bacteria"/>
</dbReference>
<dbReference type="GeneID" id="85008243"/>
<dbReference type="InterPro" id="IPR006638">
    <property type="entry name" value="Elp3/MiaA/NifB-like_rSAM"/>
</dbReference>
<evidence type="ECO:0000313" key="9">
    <source>
        <dbReference type="Proteomes" id="UP000006001"/>
    </source>
</evidence>
<feature type="binding site" evidence="5">
    <location>
        <position position="73"/>
    </location>
    <ligand>
        <name>[4Fe-4S] cluster</name>
        <dbReference type="ChEBI" id="CHEBI:49883"/>
        <note>4Fe-4S-S-AdoMet</note>
    </ligand>
</feature>
<dbReference type="Proteomes" id="UP000006001">
    <property type="component" value="Unassembled WGS sequence"/>
</dbReference>
<dbReference type="PIRSF" id="PIRSF004762">
    <property type="entry name" value="CHP00423"/>
    <property type="match status" value="1"/>
</dbReference>
<keyword evidence="2" id="KW-0479">Metal-binding</keyword>
<dbReference type="GO" id="GO:0046872">
    <property type="term" value="F:metal ion binding"/>
    <property type="evidence" value="ECO:0007669"/>
    <property type="project" value="UniProtKB-KW"/>
</dbReference>
<evidence type="ECO:0000256" key="6">
    <source>
        <dbReference type="PIRSR" id="PIRSR004762-2"/>
    </source>
</evidence>
<dbReference type="Gene3D" id="3.20.20.70">
    <property type="entry name" value="Aldolase class I"/>
    <property type="match status" value="1"/>
</dbReference>
<feature type="domain" description="Radical SAM core" evidence="7">
    <location>
        <begin position="52"/>
        <end position="274"/>
    </location>
</feature>
<keyword evidence="3 5" id="KW-0408">Iron</keyword>
<dbReference type="SFLD" id="SFLDG01060">
    <property type="entry name" value="BATS_domain_containing"/>
    <property type="match status" value="1"/>
</dbReference>
<dbReference type="SFLD" id="SFLDG01280">
    <property type="entry name" value="HydE/PylB-like"/>
    <property type="match status" value="1"/>
</dbReference>
<keyword evidence="1 5" id="KW-0949">S-adenosyl-L-methionine</keyword>
<feature type="binding site" evidence="6">
    <location>
        <position position="186"/>
    </location>
    <ligand>
        <name>S-adenosyl-L-methionine</name>
        <dbReference type="ChEBI" id="CHEBI:59789"/>
    </ligand>
</feature>
<dbReference type="GO" id="GO:0016740">
    <property type="term" value="F:transferase activity"/>
    <property type="evidence" value="ECO:0007669"/>
    <property type="project" value="TreeGrafter"/>
</dbReference>
<dbReference type="PANTHER" id="PTHR43726:SF1">
    <property type="entry name" value="BIOTIN SYNTHASE"/>
    <property type="match status" value="1"/>
</dbReference>
<dbReference type="CDD" id="cd01335">
    <property type="entry name" value="Radical_SAM"/>
    <property type="match status" value="1"/>
</dbReference>
<evidence type="ECO:0000259" key="7">
    <source>
        <dbReference type="PROSITE" id="PS51918"/>
    </source>
</evidence>
<dbReference type="AlphaFoldDB" id="D0WII7"/>
<feature type="binding site" evidence="5">
    <location>
        <position position="70"/>
    </location>
    <ligand>
        <name>[4Fe-4S] cluster</name>
        <dbReference type="ChEBI" id="CHEBI:49883"/>
        <note>4Fe-4S-S-AdoMet</note>
    </ligand>
</feature>
<accession>D0WII7</accession>
<dbReference type="HOGENOM" id="CLU_033172_0_1_11"/>
<dbReference type="SFLD" id="SFLDF00348">
    <property type="entry name" value="FeFe_hydrogenase_maturase_(Hyd"/>
    <property type="match status" value="1"/>
</dbReference>
<dbReference type="SUPFAM" id="SSF102114">
    <property type="entry name" value="Radical SAM enzymes"/>
    <property type="match status" value="1"/>
</dbReference>
<evidence type="ECO:0000256" key="3">
    <source>
        <dbReference type="ARBA" id="ARBA00023004"/>
    </source>
</evidence>
<feature type="binding site" evidence="5">
    <location>
        <position position="66"/>
    </location>
    <ligand>
        <name>[4Fe-4S] cluster</name>
        <dbReference type="ChEBI" id="CHEBI:49883"/>
        <note>4Fe-4S-S-AdoMet</note>
    </ligand>
</feature>
<comment type="cofactor">
    <cofactor evidence="5">
        <name>[4Fe-4S] cluster</name>
        <dbReference type="ChEBI" id="CHEBI:49883"/>
    </cofactor>
    <text evidence="5">Binds 1 [4Fe-4S] cluster. The cluster is coordinated with 3 cysteines and an exchangeable S-adenosyl-L-methionine.</text>
</comment>
<name>D0WII7_SLAES</name>
<comment type="caution">
    <text evidence="8">The sequence shown here is derived from an EMBL/GenBank/DDBJ whole genome shotgun (WGS) entry which is preliminary data.</text>
</comment>
<dbReference type="GO" id="GO:0051539">
    <property type="term" value="F:4 iron, 4 sulfur cluster binding"/>
    <property type="evidence" value="ECO:0007669"/>
    <property type="project" value="UniProtKB-KW"/>
</dbReference>
<evidence type="ECO:0000256" key="2">
    <source>
        <dbReference type="ARBA" id="ARBA00022723"/>
    </source>
</evidence>
<dbReference type="PROSITE" id="PS51918">
    <property type="entry name" value="RADICAL_SAM"/>
    <property type="match status" value="1"/>
</dbReference>
<dbReference type="InterPro" id="IPR013785">
    <property type="entry name" value="Aldolase_TIM"/>
</dbReference>
<feature type="binding site" evidence="6">
    <location>
        <position position="141"/>
    </location>
    <ligand>
        <name>(3R)-3-methyl-D-ornithine</name>
        <dbReference type="ChEBI" id="CHEBI:64642"/>
    </ligand>
</feature>
<keyword evidence="9" id="KW-1185">Reference proteome</keyword>
<dbReference type="SMART" id="SM00729">
    <property type="entry name" value="Elp3"/>
    <property type="match status" value="1"/>
</dbReference>
<feature type="binding site" evidence="6">
    <location>
        <position position="166"/>
    </location>
    <ligand>
        <name>S-adenosyl-L-methionine</name>
        <dbReference type="ChEBI" id="CHEBI:59789"/>
    </ligand>
</feature>
<organism evidence="8 9">
    <name type="scientific">Slackia exigua (strain ATCC 700122 / DSM 15923 / CIP 105133 / JCM 11022 / KCTC 5966 / S-7)</name>
    <dbReference type="NCBI Taxonomy" id="649764"/>
    <lineage>
        <taxon>Bacteria</taxon>
        <taxon>Bacillati</taxon>
        <taxon>Actinomycetota</taxon>
        <taxon>Coriobacteriia</taxon>
        <taxon>Eggerthellales</taxon>
        <taxon>Eggerthellaceae</taxon>
        <taxon>Slackia</taxon>
    </lineage>
</organism>
<dbReference type="InterPro" id="IPR007197">
    <property type="entry name" value="rSAM"/>
</dbReference>
<evidence type="ECO:0000256" key="4">
    <source>
        <dbReference type="ARBA" id="ARBA00023014"/>
    </source>
</evidence>
<dbReference type="NCBIfam" id="TIGR03956">
    <property type="entry name" value="rSAM_HydE"/>
    <property type="match status" value="1"/>
</dbReference>
<keyword evidence="5" id="KW-0004">4Fe-4S</keyword>
<dbReference type="InterPro" id="IPR058240">
    <property type="entry name" value="rSAM_sf"/>
</dbReference>
<dbReference type="SFLD" id="SFLDS00029">
    <property type="entry name" value="Radical_SAM"/>
    <property type="match status" value="1"/>
</dbReference>
<dbReference type="InterPro" id="IPR024021">
    <property type="entry name" value="FeFe-hyd_HydE_rSAM"/>
</dbReference>
<proteinExistence type="predicted"/>
<dbReference type="STRING" id="649764.HMPREF0762_01662"/>
<dbReference type="EMBL" id="ACUX02000016">
    <property type="protein sequence ID" value="EEZ60854.1"/>
    <property type="molecule type" value="Genomic_DNA"/>
</dbReference>
<keyword evidence="4 5" id="KW-0411">Iron-sulfur</keyword>
<sequence length="352" mass="38858">MDTKPHELIHALEADHALPTEGYERLIAECDAALAAHAAERAAEARRAVYGTDVYLRGLIEFSSYCVNDCLYCGLRRSNGRADRYRLTPDQILECVEEGYGIGYRTFVLQGGEDPRFTDDMLCAVVSTIKDRHSDCAVTLSLGERSRASYRRLFDAGADRYLLRHETASPDHYAMLHPRSMSYEKRMRCVSDLRDIGYAVGLGFMVGSPGQGPRELARDLKLIEEFRPEMCGIGPFVPHHATPFSDAPRGSVDLTCYLLSLIRLISPGLLIPATTALATLDPAGREKGILAGANVIMPNVSPASVRMRYDPYDNKACTGEEAAEGRRRLDARIASIGYRTVVDRGDPKLSPV</sequence>
<protein>
    <submittedName>
        <fullName evidence="8">Iron-only hydrogenase maturation rSAM protein HydE</fullName>
    </submittedName>
</protein>
<evidence type="ECO:0000313" key="8">
    <source>
        <dbReference type="EMBL" id="EEZ60854.1"/>
    </source>
</evidence>
<dbReference type="RefSeq" id="WP_006362923.1">
    <property type="nucleotide sequence ID" value="NZ_GG700631.1"/>
</dbReference>
<dbReference type="OrthoDB" id="9786826at2"/>